<evidence type="ECO:0000256" key="3">
    <source>
        <dbReference type="ARBA" id="ARBA00022490"/>
    </source>
</evidence>
<dbReference type="InterPro" id="IPR029045">
    <property type="entry name" value="ClpP/crotonase-like_dom_sf"/>
</dbReference>
<comment type="catalytic activity">
    <reaction evidence="11">
        <text>(S)-methylmalonyl-CoA + H(+) = propanoyl-CoA + CO2</text>
        <dbReference type="Rhea" id="RHEA:61340"/>
        <dbReference type="ChEBI" id="CHEBI:15378"/>
        <dbReference type="ChEBI" id="CHEBI:16526"/>
        <dbReference type="ChEBI" id="CHEBI:57327"/>
        <dbReference type="ChEBI" id="CHEBI:57392"/>
        <dbReference type="EC" id="4.1.1.94"/>
    </reaction>
    <physiologicalReaction direction="left-to-right" evidence="11">
        <dbReference type="Rhea" id="RHEA:61341"/>
    </physiologicalReaction>
</comment>
<evidence type="ECO:0000256" key="13">
    <source>
        <dbReference type="RuleBase" id="RU003707"/>
    </source>
</evidence>
<organism evidence="15 17">
    <name type="scientific">Dracunculus medinensis</name>
    <name type="common">Guinea worm</name>
    <dbReference type="NCBI Taxonomy" id="318479"/>
    <lineage>
        <taxon>Eukaryota</taxon>
        <taxon>Metazoa</taxon>
        <taxon>Ecdysozoa</taxon>
        <taxon>Nematoda</taxon>
        <taxon>Chromadorea</taxon>
        <taxon>Rhabditida</taxon>
        <taxon>Spirurina</taxon>
        <taxon>Dracunculoidea</taxon>
        <taxon>Dracunculidae</taxon>
        <taxon>Dracunculus</taxon>
    </lineage>
</organism>
<dbReference type="WBParaSite" id="DME_0000108301-mRNA-1">
    <property type="protein sequence ID" value="DME_0000108301-mRNA-1"/>
    <property type="gene ID" value="DME_0000108301"/>
</dbReference>
<evidence type="ECO:0000256" key="4">
    <source>
        <dbReference type="ARBA" id="ARBA00023239"/>
    </source>
</evidence>
<dbReference type="SUPFAM" id="SSF52096">
    <property type="entry name" value="ClpP/crotonase"/>
    <property type="match status" value="1"/>
</dbReference>
<keyword evidence="4" id="KW-0456">Lyase</keyword>
<dbReference type="InterPro" id="IPR018376">
    <property type="entry name" value="Enoyl-CoA_hyd/isom_CS"/>
</dbReference>
<dbReference type="InterPro" id="IPR001753">
    <property type="entry name" value="Enoyl-CoA_hydra/iso"/>
</dbReference>
<dbReference type="EC" id="4.1.1.94" evidence="7"/>
<name>A0A0N4U300_DRAME</name>
<evidence type="ECO:0000313" key="17">
    <source>
        <dbReference type="WBParaSite" id="DME_0000108301-mRNA-1"/>
    </source>
</evidence>
<dbReference type="GO" id="GO:0005829">
    <property type="term" value="C:cytosol"/>
    <property type="evidence" value="ECO:0007669"/>
    <property type="project" value="UniProtKB-SubCell"/>
</dbReference>
<evidence type="ECO:0000313" key="16">
    <source>
        <dbReference type="Proteomes" id="UP000274756"/>
    </source>
</evidence>
<dbReference type="Gene3D" id="3.90.226.10">
    <property type="entry name" value="2-enoyl-CoA Hydratase, Chain A, domain 1"/>
    <property type="match status" value="1"/>
</dbReference>
<gene>
    <name evidence="14" type="ORF">DME_LOCUS5443</name>
</gene>
<dbReference type="STRING" id="318479.A0A0N4U300"/>
<comment type="catalytic activity">
    <reaction evidence="5">
        <text>(2S)-ethylmalonyl-CoA + H(+) = butanoyl-CoA + CO2</text>
        <dbReference type="Rhea" id="RHEA:32131"/>
        <dbReference type="ChEBI" id="CHEBI:15378"/>
        <dbReference type="ChEBI" id="CHEBI:16526"/>
        <dbReference type="ChEBI" id="CHEBI:57371"/>
        <dbReference type="ChEBI" id="CHEBI:60909"/>
        <dbReference type="EC" id="4.1.1.94"/>
    </reaction>
    <physiologicalReaction direction="left-to-right" evidence="5">
        <dbReference type="Rhea" id="RHEA:32132"/>
    </physiologicalReaction>
</comment>
<dbReference type="Proteomes" id="UP000274756">
    <property type="component" value="Unassembled WGS sequence"/>
</dbReference>
<evidence type="ECO:0000256" key="7">
    <source>
        <dbReference type="ARBA" id="ARBA00038883"/>
    </source>
</evidence>
<dbReference type="Pfam" id="PF00378">
    <property type="entry name" value="ECH_1"/>
    <property type="match status" value="1"/>
</dbReference>
<sequence>MREVVFTKNDSDGIAELTLYNPDAKNSINGYMIVQISDIIENLSDWKQGRLVIFNGANGSFCSGGDLNFIKEVANPADGYVMNRFMSETFAKLRTLQLISIARIDGYALGAGAELTIACDLRAMHVHAKIGYVQSKFGITPVWGTSHLLFKILGRPRAIELLSSGNVLNANEARTIGLANFVFKDNAEYDAWIQHFLSIEPDVLRAVKRISTDSEHSPINDASDAERKVFVETWGGDAHFKALNSGKKHR</sequence>
<protein>
    <recommendedName>
        <fullName evidence="8">Ethylmalonyl-CoA decarboxylase</fullName>
        <ecNumber evidence="7">4.1.1.94</ecNumber>
    </recommendedName>
    <alternativeName>
        <fullName evidence="10">Enoyl-CoA hydratase domain-containing protein 1</fullName>
    </alternativeName>
    <alternativeName>
        <fullName evidence="9">Methylmalonyl-CoA decarboxylase</fullName>
    </alternativeName>
</protein>
<dbReference type="GO" id="GO:0006635">
    <property type="term" value="P:fatty acid beta-oxidation"/>
    <property type="evidence" value="ECO:0007669"/>
    <property type="project" value="TreeGrafter"/>
</dbReference>
<dbReference type="CDD" id="cd06558">
    <property type="entry name" value="crotonase-like"/>
    <property type="match status" value="1"/>
</dbReference>
<dbReference type="GO" id="GO:0004492">
    <property type="term" value="F:methyl/ethyl malonyl-CoA decarboxylase activity"/>
    <property type="evidence" value="ECO:0007669"/>
    <property type="project" value="UniProtKB-EC"/>
</dbReference>
<evidence type="ECO:0000256" key="1">
    <source>
        <dbReference type="ARBA" id="ARBA00004514"/>
    </source>
</evidence>
<evidence type="ECO:0000256" key="6">
    <source>
        <dbReference type="ARBA" id="ARBA00036541"/>
    </source>
</evidence>
<evidence type="ECO:0000256" key="8">
    <source>
        <dbReference type="ARBA" id="ARBA00039903"/>
    </source>
</evidence>
<keyword evidence="16" id="KW-1185">Reference proteome</keyword>
<comment type="function">
    <text evidence="12">Decarboxylates ethylmalonyl-CoA, a potentially toxic metabolite, to form butyryl-CoA, suggesting it might be involved in metabolite proofreading. Acts preferentially on (S)-ethylmalonyl-CoA but also has some activity on the (R)-isomer. Also has methylmalonyl-CoA decarboxylase activity at lower level.</text>
</comment>
<dbReference type="PANTHER" id="PTHR11941:SF27">
    <property type="entry name" value="ETHYLMALONYL-COA DECARBOXYLASE"/>
    <property type="match status" value="1"/>
</dbReference>
<comment type="similarity">
    <text evidence="2 13">Belongs to the enoyl-CoA hydratase/isomerase family.</text>
</comment>
<keyword evidence="3" id="KW-0963">Cytoplasm</keyword>
<dbReference type="PANTHER" id="PTHR11941">
    <property type="entry name" value="ENOYL-COA HYDRATASE-RELATED"/>
    <property type="match status" value="1"/>
</dbReference>
<comment type="catalytic activity">
    <reaction evidence="6">
        <text>(2R)-ethylmalonyl-CoA + H(+) = butanoyl-CoA + CO2</text>
        <dbReference type="Rhea" id="RHEA:59540"/>
        <dbReference type="ChEBI" id="CHEBI:15378"/>
        <dbReference type="ChEBI" id="CHEBI:16526"/>
        <dbReference type="ChEBI" id="CHEBI:57371"/>
        <dbReference type="ChEBI" id="CHEBI:85316"/>
        <dbReference type="EC" id="4.1.1.94"/>
    </reaction>
    <physiologicalReaction direction="left-to-right" evidence="6">
        <dbReference type="Rhea" id="RHEA:59541"/>
    </physiologicalReaction>
</comment>
<evidence type="ECO:0000256" key="2">
    <source>
        <dbReference type="ARBA" id="ARBA00005254"/>
    </source>
</evidence>
<accession>A0A0N4U300</accession>
<reference evidence="14 16" key="2">
    <citation type="submission" date="2018-11" db="EMBL/GenBank/DDBJ databases">
        <authorList>
            <consortium name="Pathogen Informatics"/>
        </authorList>
    </citation>
    <scope>NUCLEOTIDE SEQUENCE [LARGE SCALE GENOMIC DNA]</scope>
</reference>
<evidence type="ECO:0000313" key="15">
    <source>
        <dbReference type="Proteomes" id="UP000038040"/>
    </source>
</evidence>
<dbReference type="EMBL" id="UYYG01001152">
    <property type="protein sequence ID" value="VDN55470.1"/>
    <property type="molecule type" value="Genomic_DNA"/>
</dbReference>
<dbReference type="PROSITE" id="PS00166">
    <property type="entry name" value="ENOYL_COA_HYDRATASE"/>
    <property type="match status" value="1"/>
</dbReference>
<evidence type="ECO:0000256" key="12">
    <source>
        <dbReference type="ARBA" id="ARBA00056546"/>
    </source>
</evidence>
<evidence type="ECO:0000256" key="5">
    <source>
        <dbReference type="ARBA" id="ARBA00036343"/>
    </source>
</evidence>
<comment type="subcellular location">
    <subcellularLocation>
        <location evidence="1">Cytoplasm</location>
        <location evidence="1">Cytosol</location>
    </subcellularLocation>
</comment>
<evidence type="ECO:0000256" key="9">
    <source>
        <dbReference type="ARBA" id="ARBA00042052"/>
    </source>
</evidence>
<evidence type="ECO:0000313" key="14">
    <source>
        <dbReference type="EMBL" id="VDN55470.1"/>
    </source>
</evidence>
<reference evidence="17" key="1">
    <citation type="submission" date="2017-02" db="UniProtKB">
        <authorList>
            <consortium name="WormBaseParasite"/>
        </authorList>
    </citation>
    <scope>IDENTIFICATION</scope>
</reference>
<proteinExistence type="inferred from homology"/>
<evidence type="ECO:0000256" key="11">
    <source>
        <dbReference type="ARBA" id="ARBA00047446"/>
    </source>
</evidence>
<dbReference type="OrthoDB" id="448450at2759"/>
<dbReference type="Proteomes" id="UP000038040">
    <property type="component" value="Unplaced"/>
</dbReference>
<evidence type="ECO:0000256" key="10">
    <source>
        <dbReference type="ARBA" id="ARBA00042182"/>
    </source>
</evidence>
<dbReference type="AlphaFoldDB" id="A0A0N4U300"/>